<dbReference type="Proteomes" id="UP001371305">
    <property type="component" value="Unassembled WGS sequence"/>
</dbReference>
<dbReference type="InterPro" id="IPR045584">
    <property type="entry name" value="Pilin-like"/>
</dbReference>
<dbReference type="Gene3D" id="3.30.700.10">
    <property type="entry name" value="Glycoprotein, Type 4 Pilin"/>
    <property type="match status" value="1"/>
</dbReference>
<dbReference type="RefSeq" id="WP_341404786.1">
    <property type="nucleotide sequence ID" value="NZ_JBBUKT010000004.1"/>
</dbReference>
<dbReference type="EMBL" id="JBBUKT010000004">
    <property type="protein sequence ID" value="MEK7951184.1"/>
    <property type="molecule type" value="Genomic_DNA"/>
</dbReference>
<keyword evidence="3" id="KW-1185">Reference proteome</keyword>
<accession>A0ABU9AW39</accession>
<proteinExistence type="predicted"/>
<dbReference type="SUPFAM" id="SSF54523">
    <property type="entry name" value="Pili subunits"/>
    <property type="match status" value="1"/>
</dbReference>
<comment type="caution">
    <text evidence="2">The sequence shown here is derived from an EMBL/GenBank/DDBJ whole genome shotgun (WGS) entry which is preliminary data.</text>
</comment>
<protein>
    <submittedName>
        <fullName evidence="2">Type II secretion system protein GspG</fullName>
    </submittedName>
</protein>
<evidence type="ECO:0000259" key="1">
    <source>
        <dbReference type="Pfam" id="PF08334"/>
    </source>
</evidence>
<evidence type="ECO:0000313" key="3">
    <source>
        <dbReference type="Proteomes" id="UP001371305"/>
    </source>
</evidence>
<reference evidence="2 3" key="1">
    <citation type="submission" date="2024-04" db="EMBL/GenBank/DDBJ databases">
        <title>Luteolibacter sp. isolated from soil.</title>
        <authorList>
            <person name="An J."/>
        </authorList>
    </citation>
    <scope>NUCLEOTIDE SEQUENCE [LARGE SCALE GENOMIC DNA]</scope>
    <source>
        <strain evidence="2 3">Y139</strain>
    </source>
</reference>
<evidence type="ECO:0000313" key="2">
    <source>
        <dbReference type="EMBL" id="MEK7951184.1"/>
    </source>
</evidence>
<dbReference type="InterPro" id="IPR013545">
    <property type="entry name" value="T2SS_protein-GspG_C"/>
</dbReference>
<name>A0ABU9AW39_9BACT</name>
<organism evidence="2 3">
    <name type="scientific">Luteolibacter soli</name>
    <dbReference type="NCBI Taxonomy" id="3135280"/>
    <lineage>
        <taxon>Bacteria</taxon>
        <taxon>Pseudomonadati</taxon>
        <taxon>Verrucomicrobiota</taxon>
        <taxon>Verrucomicrobiia</taxon>
        <taxon>Verrucomicrobiales</taxon>
        <taxon>Verrucomicrobiaceae</taxon>
        <taxon>Luteolibacter</taxon>
    </lineage>
</organism>
<feature type="domain" description="Type II secretion system protein GspG C-terminal" evidence="1">
    <location>
        <begin position="21"/>
        <end position="122"/>
    </location>
</feature>
<dbReference type="Pfam" id="PF08334">
    <property type="entry name" value="T2SSG"/>
    <property type="match status" value="1"/>
</dbReference>
<sequence length="129" mass="14493">MRIVGAFVLMGALALVWFMTLGRPEGAKLAYAPPDSAVISNTLKAYVINAGRLPSTEQGLMALVEEPKTGPKPRRWTQLMKRLPTDPWGNPYRYRLLSEERGKRSFELSSAGKDGILQTEDDWAKEIDW</sequence>
<gene>
    <name evidence="2" type="ORF">WKV53_11775</name>
</gene>